<dbReference type="RefSeq" id="WP_181058433.1">
    <property type="nucleotide sequence ID" value="NZ_JACDTY010000006.1"/>
</dbReference>
<evidence type="ECO:0000256" key="1">
    <source>
        <dbReference type="SAM" id="SignalP"/>
    </source>
</evidence>
<protein>
    <submittedName>
        <fullName evidence="3">ABC transporter substrate-binding protein</fullName>
    </submittedName>
</protein>
<dbReference type="CDD" id="cd13643">
    <property type="entry name" value="PBP2_BCP_2"/>
    <property type="match status" value="1"/>
</dbReference>
<dbReference type="Gene3D" id="3.40.190.100">
    <property type="entry name" value="Glycine betaine-binding periplasmic protein, domain 2"/>
    <property type="match status" value="1"/>
</dbReference>
<keyword evidence="4" id="KW-1185">Reference proteome</keyword>
<dbReference type="AlphaFoldDB" id="A0A838B780"/>
<feature type="signal peptide" evidence="1">
    <location>
        <begin position="1"/>
        <end position="30"/>
    </location>
</feature>
<comment type="caution">
    <text evidence="3">The sequence shown here is derived from an EMBL/GenBank/DDBJ whole genome shotgun (WGS) entry which is preliminary data.</text>
</comment>
<accession>A0A838B780</accession>
<gene>
    <name evidence="3" type="ORF">H0241_14985</name>
</gene>
<evidence type="ECO:0000259" key="2">
    <source>
        <dbReference type="Pfam" id="PF04069"/>
    </source>
</evidence>
<organism evidence="3 4">
    <name type="scientific">Mesorhizobium neociceri</name>
    <dbReference type="NCBI Taxonomy" id="1307853"/>
    <lineage>
        <taxon>Bacteria</taxon>
        <taxon>Pseudomonadati</taxon>
        <taxon>Pseudomonadota</taxon>
        <taxon>Alphaproteobacteria</taxon>
        <taxon>Hyphomicrobiales</taxon>
        <taxon>Phyllobacteriaceae</taxon>
        <taxon>Mesorhizobium</taxon>
    </lineage>
</organism>
<dbReference type="InterPro" id="IPR007210">
    <property type="entry name" value="ABC_Gly_betaine_transp_sub-bd"/>
</dbReference>
<dbReference type="Gene3D" id="3.10.105.10">
    <property type="entry name" value="Dipeptide-binding Protein, Domain 3"/>
    <property type="match status" value="1"/>
</dbReference>
<dbReference type="Proteomes" id="UP000558284">
    <property type="component" value="Unassembled WGS sequence"/>
</dbReference>
<sequence>MSFRSVISNLSMGAFALAAASALTSPAAQAAAPESNDPIKIALFDWTSVNLNAKILGGILEKLGYTVEYPTADYLSSLTTGLTNGDLDVGLEFWDTTAGEAMKASDATGQTERLGKLGPKAKEEWWFPEYMKEKCPGLPNWEALKGPKCAEAFSTAETAPKGRYLGGPVTWEGFDDERVEALKLPFTVIHAGTDAAMFAELDSAYQRKAPIMLWIYSPHWAPAKYKGEWVEFPEYTPECYTDPKWGTNPDAKYDCGKPHGEIWKYSWSGMKDKWPVAYKVAKAYTVDTDELNKMSGEIDLGGKTPEDVAAAWIAAHEADWKAWAQ</sequence>
<dbReference type="GO" id="GO:0043190">
    <property type="term" value="C:ATP-binding cassette (ABC) transporter complex"/>
    <property type="evidence" value="ECO:0007669"/>
    <property type="project" value="InterPro"/>
</dbReference>
<feature type="domain" description="ABC-type glycine betaine transport system substrate-binding" evidence="2">
    <location>
        <begin position="37"/>
        <end position="314"/>
    </location>
</feature>
<evidence type="ECO:0000313" key="3">
    <source>
        <dbReference type="EMBL" id="MBA1141554.1"/>
    </source>
</evidence>
<dbReference type="Gene3D" id="3.40.190.10">
    <property type="entry name" value="Periplasmic binding protein-like II"/>
    <property type="match status" value="1"/>
</dbReference>
<dbReference type="SUPFAM" id="SSF53850">
    <property type="entry name" value="Periplasmic binding protein-like II"/>
    <property type="match status" value="1"/>
</dbReference>
<dbReference type="Pfam" id="PF04069">
    <property type="entry name" value="OpuAC"/>
    <property type="match status" value="1"/>
</dbReference>
<keyword evidence="1" id="KW-0732">Signal</keyword>
<dbReference type="EMBL" id="JACDTY010000006">
    <property type="protein sequence ID" value="MBA1141554.1"/>
    <property type="molecule type" value="Genomic_DNA"/>
</dbReference>
<name>A0A838B780_9HYPH</name>
<evidence type="ECO:0000313" key="4">
    <source>
        <dbReference type="Proteomes" id="UP000558284"/>
    </source>
</evidence>
<feature type="chain" id="PRO_5032991297" evidence="1">
    <location>
        <begin position="31"/>
        <end position="325"/>
    </location>
</feature>
<dbReference type="GO" id="GO:0022857">
    <property type="term" value="F:transmembrane transporter activity"/>
    <property type="evidence" value="ECO:0007669"/>
    <property type="project" value="InterPro"/>
</dbReference>
<proteinExistence type="predicted"/>
<reference evidence="3 4" key="1">
    <citation type="submission" date="2020-07" db="EMBL/GenBank/DDBJ databases">
        <title>Definition of the novel symbiovar canariense within Mesorhizobium novociceri, a new species of genus Mesorhizobium nodulating Cicer canariense in the Caldera de Taburiente National Park (La Palma, Canary Islands).</title>
        <authorList>
            <person name="Leon-Barrios M."/>
            <person name="Perez-Yepez J."/>
            <person name="Flores-Felix J.D."/>
            <person name="Ramirez-Baena M.H."/>
            <person name="Pulido-Suarez L."/>
            <person name="Igual J.M."/>
            <person name="Velazquez E."/>
            <person name="Peix A."/>
        </authorList>
    </citation>
    <scope>NUCLEOTIDE SEQUENCE [LARGE SCALE GENOMIC DNA]</scope>
    <source>
        <strain evidence="3 4">CCANP35</strain>
    </source>
</reference>